<keyword evidence="11" id="KW-1185">Reference proteome</keyword>
<evidence type="ECO:0000256" key="5">
    <source>
        <dbReference type="ARBA" id="ARBA00022989"/>
    </source>
</evidence>
<dbReference type="Gene3D" id="1.20.1250.20">
    <property type="entry name" value="MFS general substrate transporter like domains"/>
    <property type="match status" value="1"/>
</dbReference>
<feature type="transmembrane region" description="Helical" evidence="8">
    <location>
        <begin position="134"/>
        <end position="154"/>
    </location>
</feature>
<dbReference type="PANTHER" id="PTHR42718">
    <property type="entry name" value="MAJOR FACILITATOR SUPERFAMILY MULTIDRUG TRANSPORTER MFSC"/>
    <property type="match status" value="1"/>
</dbReference>
<comment type="subcellular location">
    <subcellularLocation>
        <location evidence="1">Cell membrane</location>
        <topology evidence="1">Multi-pass membrane protein</topology>
    </subcellularLocation>
</comment>
<accession>A0ABV5JS79</accession>
<feature type="transmembrane region" description="Helical" evidence="8">
    <location>
        <begin position="255"/>
        <end position="271"/>
    </location>
</feature>
<feature type="region of interest" description="Disordered" evidence="7">
    <location>
        <begin position="1"/>
        <end position="28"/>
    </location>
</feature>
<keyword evidence="4 8" id="KW-0812">Transmembrane</keyword>
<evidence type="ECO:0000256" key="8">
    <source>
        <dbReference type="SAM" id="Phobius"/>
    </source>
</evidence>
<dbReference type="NCBIfam" id="TIGR00711">
    <property type="entry name" value="efflux_EmrB"/>
    <property type="match status" value="1"/>
</dbReference>
<evidence type="ECO:0000256" key="7">
    <source>
        <dbReference type="SAM" id="MobiDB-lite"/>
    </source>
</evidence>
<evidence type="ECO:0000256" key="3">
    <source>
        <dbReference type="ARBA" id="ARBA00022475"/>
    </source>
</evidence>
<gene>
    <name evidence="10" type="ORF">ACFFVD_12510</name>
</gene>
<feature type="transmembrane region" description="Helical" evidence="8">
    <location>
        <begin position="37"/>
        <end position="56"/>
    </location>
</feature>
<evidence type="ECO:0000259" key="9">
    <source>
        <dbReference type="PROSITE" id="PS50850"/>
    </source>
</evidence>
<feature type="transmembrane region" description="Helical" evidence="8">
    <location>
        <begin position="328"/>
        <end position="349"/>
    </location>
</feature>
<evidence type="ECO:0000256" key="2">
    <source>
        <dbReference type="ARBA" id="ARBA00022448"/>
    </source>
</evidence>
<feature type="transmembrane region" description="Helical" evidence="8">
    <location>
        <begin position="76"/>
        <end position="97"/>
    </location>
</feature>
<feature type="transmembrane region" description="Helical" evidence="8">
    <location>
        <begin position="166"/>
        <end position="184"/>
    </location>
</feature>
<dbReference type="SUPFAM" id="SSF103473">
    <property type="entry name" value="MFS general substrate transporter"/>
    <property type="match status" value="1"/>
</dbReference>
<keyword evidence="5 8" id="KW-1133">Transmembrane helix</keyword>
<feature type="domain" description="Major facilitator superfamily (MFS) profile" evidence="9">
    <location>
        <begin position="38"/>
        <end position="486"/>
    </location>
</feature>
<proteinExistence type="predicted"/>
<dbReference type="InterPro" id="IPR036259">
    <property type="entry name" value="MFS_trans_sf"/>
</dbReference>
<keyword evidence="2" id="KW-0813">Transport</keyword>
<feature type="transmembrane region" description="Helical" evidence="8">
    <location>
        <begin position="223"/>
        <end position="243"/>
    </location>
</feature>
<keyword evidence="6 8" id="KW-0472">Membrane</keyword>
<evidence type="ECO:0000313" key="11">
    <source>
        <dbReference type="Proteomes" id="UP001589700"/>
    </source>
</evidence>
<dbReference type="RefSeq" id="WP_182631608.1">
    <property type="nucleotide sequence ID" value="NZ_JAALDM010000066.1"/>
</dbReference>
<dbReference type="InterPro" id="IPR004638">
    <property type="entry name" value="EmrB-like"/>
</dbReference>
<reference evidence="10 11" key="1">
    <citation type="submission" date="2024-09" db="EMBL/GenBank/DDBJ databases">
        <authorList>
            <person name="Sun Q."/>
            <person name="Mori K."/>
        </authorList>
    </citation>
    <scope>NUCLEOTIDE SEQUENCE [LARGE SCALE GENOMIC DNA]</scope>
    <source>
        <strain evidence="10 11">CCM 7659</strain>
    </source>
</reference>
<dbReference type="PRINTS" id="PR01036">
    <property type="entry name" value="TCRTETB"/>
</dbReference>
<protein>
    <submittedName>
        <fullName evidence="10">MDR family MFS transporter</fullName>
    </submittedName>
</protein>
<evidence type="ECO:0000256" key="4">
    <source>
        <dbReference type="ARBA" id="ARBA00022692"/>
    </source>
</evidence>
<feature type="transmembrane region" description="Helical" evidence="8">
    <location>
        <begin position="104"/>
        <end position="128"/>
    </location>
</feature>
<dbReference type="Gene3D" id="1.20.1720.10">
    <property type="entry name" value="Multidrug resistance protein D"/>
    <property type="match status" value="1"/>
</dbReference>
<organism evidence="10 11">
    <name type="scientific">Dietzia aerolata</name>
    <dbReference type="NCBI Taxonomy" id="595984"/>
    <lineage>
        <taxon>Bacteria</taxon>
        <taxon>Bacillati</taxon>
        <taxon>Actinomycetota</taxon>
        <taxon>Actinomycetes</taxon>
        <taxon>Mycobacteriales</taxon>
        <taxon>Dietziaceae</taxon>
        <taxon>Dietzia</taxon>
    </lineage>
</organism>
<keyword evidence="3" id="KW-1003">Cell membrane</keyword>
<dbReference type="PROSITE" id="PS50850">
    <property type="entry name" value="MFS"/>
    <property type="match status" value="1"/>
</dbReference>
<feature type="transmembrane region" description="Helical" evidence="8">
    <location>
        <begin position="381"/>
        <end position="407"/>
    </location>
</feature>
<dbReference type="Proteomes" id="UP001589700">
    <property type="component" value="Unassembled WGS sequence"/>
</dbReference>
<dbReference type="EMBL" id="JBHMDY010000006">
    <property type="protein sequence ID" value="MFB9260627.1"/>
    <property type="molecule type" value="Genomic_DNA"/>
</dbReference>
<evidence type="ECO:0000313" key="10">
    <source>
        <dbReference type="EMBL" id="MFB9260627.1"/>
    </source>
</evidence>
<feature type="transmembrane region" description="Helical" evidence="8">
    <location>
        <begin position="356"/>
        <end position="375"/>
    </location>
</feature>
<feature type="transmembrane region" description="Helical" evidence="8">
    <location>
        <begin position="291"/>
        <end position="316"/>
    </location>
</feature>
<feature type="transmembrane region" description="Helical" evidence="8">
    <location>
        <begin position="428"/>
        <end position="445"/>
    </location>
</feature>
<comment type="caution">
    <text evidence="10">The sequence shown here is derived from an EMBL/GenBank/DDBJ whole genome shotgun (WGS) entry which is preliminary data.</text>
</comment>
<dbReference type="InterPro" id="IPR011701">
    <property type="entry name" value="MFS"/>
</dbReference>
<feature type="compositionally biased region" description="Low complexity" evidence="7">
    <location>
        <begin position="10"/>
        <end position="28"/>
    </location>
</feature>
<evidence type="ECO:0000256" key="6">
    <source>
        <dbReference type="ARBA" id="ARBA00023136"/>
    </source>
</evidence>
<evidence type="ECO:0000256" key="1">
    <source>
        <dbReference type="ARBA" id="ARBA00004651"/>
    </source>
</evidence>
<name>A0ABV5JS79_9ACTN</name>
<feature type="transmembrane region" description="Helical" evidence="8">
    <location>
        <begin position="457"/>
        <end position="481"/>
    </location>
</feature>
<sequence>MSDATKIDDATSSGAASASGRSTAAEESAPSPVNRRILMAVLISGAFVIILNQTLLNTALPAFMADFGITASAAQWVTTSFMLVNGIMIPVTAFLIGKFSTRSLFLTSLGLFIVGTIICAIAPVYPVLLLGRVVQAASGGLMIPLMQTILFAIYSREERGTAMGTFGLVISFAPAIGPSLSGWIVDHWPWQILFYMMLPIAVLSFAFAYFMLRNVTEQSNPRLDVLSVILSSFGFGGLLFGFGNAGEAGWTDATVLAPLIIGVVALTWFIARQLKLDEPLLNLRVLKYPMYTLGTLLGVFVFIAMIGGMLIIPMYMQTMRDFTAMESGLVLLPGAVVMGLMSPVTGRIFDAIGGRWLSVIGFALVAVTTLMLARLGVDTTFAYIAIVNTFRMAGTAMILMPVTTAALNQLPMSLVPHGTALNNTIRQVAASVGTAVLVTIMVSAARDPQVYGAAGPIHGANVAFFVAGIIALLGFIGSFFITNSHGTTEVEEPAAAR</sequence>
<feature type="transmembrane region" description="Helical" evidence="8">
    <location>
        <begin position="190"/>
        <end position="211"/>
    </location>
</feature>
<dbReference type="PANTHER" id="PTHR42718:SF24">
    <property type="entry name" value="MAJOR FACILITATOR SUPERFAMILY (MFS) PROFILE DOMAIN-CONTAINING PROTEIN"/>
    <property type="match status" value="1"/>
</dbReference>
<dbReference type="Pfam" id="PF07690">
    <property type="entry name" value="MFS_1"/>
    <property type="match status" value="1"/>
</dbReference>
<dbReference type="InterPro" id="IPR020846">
    <property type="entry name" value="MFS_dom"/>
</dbReference>
<dbReference type="CDD" id="cd17503">
    <property type="entry name" value="MFS_LmrB_MDR_like"/>
    <property type="match status" value="1"/>
</dbReference>